<evidence type="ECO:0000313" key="10">
    <source>
        <dbReference type="Proteomes" id="UP000435649"/>
    </source>
</evidence>
<evidence type="ECO:0000256" key="2">
    <source>
        <dbReference type="ARBA" id="ARBA00012782"/>
    </source>
</evidence>
<dbReference type="InterPro" id="IPR032466">
    <property type="entry name" value="Metal_Hydrolase"/>
</dbReference>
<evidence type="ECO:0000313" key="9">
    <source>
        <dbReference type="EMBL" id="MST95619.1"/>
    </source>
</evidence>
<dbReference type="Gene3D" id="2.30.40.10">
    <property type="entry name" value="Urease, subunit C, domain 1"/>
    <property type="match status" value="1"/>
</dbReference>
<organism evidence="9 10">
    <name type="scientific">Victivallis lenta</name>
    <dbReference type="NCBI Taxonomy" id="2606640"/>
    <lineage>
        <taxon>Bacteria</taxon>
        <taxon>Pseudomonadati</taxon>
        <taxon>Lentisphaerota</taxon>
        <taxon>Lentisphaeria</taxon>
        <taxon>Victivallales</taxon>
        <taxon>Victivallaceae</taxon>
        <taxon>Victivallis</taxon>
    </lineage>
</organism>
<gene>
    <name evidence="6 9" type="primary">ade</name>
    <name evidence="9" type="ORF">FYJ85_00970</name>
</gene>
<dbReference type="HAMAP" id="MF_01518">
    <property type="entry name" value="Adenine_deamin"/>
    <property type="match status" value="1"/>
</dbReference>
<dbReference type="Pfam" id="PF01979">
    <property type="entry name" value="Amidohydro_1"/>
    <property type="match status" value="1"/>
</dbReference>
<dbReference type="PANTHER" id="PTHR11113:SF2">
    <property type="entry name" value="ADENINE DEAMINASE"/>
    <property type="match status" value="1"/>
</dbReference>
<keyword evidence="4 6" id="KW-0464">Manganese</keyword>
<reference evidence="9 10" key="1">
    <citation type="submission" date="2019-08" db="EMBL/GenBank/DDBJ databases">
        <title>In-depth cultivation of the pig gut microbiome towards novel bacterial diversity and tailored functional studies.</title>
        <authorList>
            <person name="Wylensek D."/>
            <person name="Hitch T.C.A."/>
            <person name="Clavel T."/>
        </authorList>
    </citation>
    <scope>NUCLEOTIDE SEQUENCE [LARGE SCALE GENOMIC DNA]</scope>
    <source>
        <strain evidence="9 10">BBE-744-WT-12</strain>
    </source>
</reference>
<evidence type="ECO:0000256" key="4">
    <source>
        <dbReference type="ARBA" id="ARBA00023211"/>
    </source>
</evidence>
<feature type="domain" description="Amidohydrolase-related" evidence="7">
    <location>
        <begin position="64"/>
        <end position="344"/>
    </location>
</feature>
<protein>
    <recommendedName>
        <fullName evidence="2 6">Adenine deaminase</fullName>
        <shortName evidence="6">Adenase</shortName>
        <shortName evidence="6">Adenine aminase</shortName>
        <ecNumber evidence="2 6">3.5.4.2</ecNumber>
    </recommendedName>
</protein>
<dbReference type="SUPFAM" id="SSF51338">
    <property type="entry name" value="Composite domain of metallo-dependent hydrolases"/>
    <property type="match status" value="1"/>
</dbReference>
<dbReference type="GO" id="GO:0006146">
    <property type="term" value="P:adenine catabolic process"/>
    <property type="evidence" value="ECO:0007669"/>
    <property type="project" value="InterPro"/>
</dbReference>
<comment type="caution">
    <text evidence="9">The sequence shown here is derived from an EMBL/GenBank/DDBJ whole genome shotgun (WGS) entry which is preliminary data.</text>
</comment>
<dbReference type="SUPFAM" id="SSF51556">
    <property type="entry name" value="Metallo-dependent hydrolases"/>
    <property type="match status" value="1"/>
</dbReference>
<feature type="domain" description="Adenine deaminase C-terminal" evidence="8">
    <location>
        <begin position="394"/>
        <end position="560"/>
    </location>
</feature>
<dbReference type="InterPro" id="IPR006680">
    <property type="entry name" value="Amidohydro-rel"/>
</dbReference>
<dbReference type="PANTHER" id="PTHR11113">
    <property type="entry name" value="N-ACETYLGLUCOSAMINE-6-PHOSPHATE DEACETYLASE"/>
    <property type="match status" value="1"/>
</dbReference>
<dbReference type="InterPro" id="IPR011059">
    <property type="entry name" value="Metal-dep_hydrolase_composite"/>
</dbReference>
<dbReference type="InterPro" id="IPR026912">
    <property type="entry name" value="Adenine_deam_C"/>
</dbReference>
<dbReference type="Gene3D" id="3.20.20.140">
    <property type="entry name" value="Metal-dependent hydrolases"/>
    <property type="match status" value="1"/>
</dbReference>
<accession>A0A844FZ91</accession>
<comment type="catalytic activity">
    <reaction evidence="5 6">
        <text>adenine + H2O + H(+) = hypoxanthine + NH4(+)</text>
        <dbReference type="Rhea" id="RHEA:23688"/>
        <dbReference type="ChEBI" id="CHEBI:15377"/>
        <dbReference type="ChEBI" id="CHEBI:15378"/>
        <dbReference type="ChEBI" id="CHEBI:16708"/>
        <dbReference type="ChEBI" id="CHEBI:17368"/>
        <dbReference type="ChEBI" id="CHEBI:28938"/>
        <dbReference type="EC" id="3.5.4.2"/>
    </reaction>
</comment>
<sequence>MLARRIRQAKGEEPADFVIRNATVFDLATGALLPGDIAITGDTVVGIGERYDGADILDADGLVAVPGYIDSHVHVESSLVTPFEFERMVLPRGVTAAFCDPHELANVAGTRALDYFFDSAAKMAMDLFLQLPGCVPATPFETAGAELSAADLAPYRGRSGVPGLAEMMNVPGVLCGDPGVLEKLALFEDRNIDGHAPLLSGRALNAYLAAGIRNCHETDTRAEAEEKLRRGMAVMLREGSAGRNLDRLLPLLTVAASPFLLFCTDDRNPADIRSEGHIDAMVRRALAAGCEPLAVFRAGSWSAARAFRLFDRGLVAPGYRADIVLLDGLRSANVLHVIRNGRRVTEALFASRPEPPSAAAFAGSVRCGRIAPEKLAVKGAAEKFPVIAVRDGTLMTGAEMHRLPHENGVLRPDPERDILKCAVVHRHGRNTNAGAGFVRGFGLTRGALASSVGHDSHNLCAVGVSDAEIAFAFDALAAAGGGFVAAAEGRVLALLPLPVGGLMSDRPWPEVAAQLGQVIAAAHSLGCPLHEPFQALAFLPLPVIPHLRLTDRGVFDVDRMEFLTEGSK</sequence>
<dbReference type="NCBIfam" id="TIGR01178">
    <property type="entry name" value="ade"/>
    <property type="match status" value="1"/>
</dbReference>
<keyword evidence="3 6" id="KW-0378">Hydrolase</keyword>
<comment type="similarity">
    <text evidence="1 6">Belongs to the metallo-dependent hydrolases superfamily. Adenine deaminase family.</text>
</comment>
<dbReference type="Pfam" id="PF13382">
    <property type="entry name" value="Adenine_deam_C"/>
    <property type="match status" value="1"/>
</dbReference>
<comment type="cofactor">
    <cofactor evidence="6">
        <name>Mn(2+)</name>
        <dbReference type="ChEBI" id="CHEBI:29035"/>
    </cofactor>
</comment>
<keyword evidence="10" id="KW-1185">Reference proteome</keyword>
<dbReference type="Proteomes" id="UP000435649">
    <property type="component" value="Unassembled WGS sequence"/>
</dbReference>
<name>A0A844FZ91_9BACT</name>
<evidence type="ECO:0000256" key="3">
    <source>
        <dbReference type="ARBA" id="ARBA00022801"/>
    </source>
</evidence>
<evidence type="ECO:0000259" key="7">
    <source>
        <dbReference type="Pfam" id="PF01979"/>
    </source>
</evidence>
<proteinExistence type="inferred from homology"/>
<dbReference type="GO" id="GO:0000034">
    <property type="term" value="F:adenine deaminase activity"/>
    <property type="evidence" value="ECO:0007669"/>
    <property type="project" value="UniProtKB-UniRule"/>
</dbReference>
<dbReference type="InterPro" id="IPR006679">
    <property type="entry name" value="Adenine_deam"/>
</dbReference>
<dbReference type="EC" id="3.5.4.2" evidence="2 6"/>
<evidence type="ECO:0000256" key="6">
    <source>
        <dbReference type="HAMAP-Rule" id="MF_01518"/>
    </source>
</evidence>
<dbReference type="AlphaFoldDB" id="A0A844FZ91"/>
<evidence type="ECO:0000256" key="5">
    <source>
        <dbReference type="ARBA" id="ARBA00047720"/>
    </source>
</evidence>
<dbReference type="CDD" id="cd01295">
    <property type="entry name" value="AdeC"/>
    <property type="match status" value="1"/>
</dbReference>
<evidence type="ECO:0000259" key="8">
    <source>
        <dbReference type="Pfam" id="PF13382"/>
    </source>
</evidence>
<evidence type="ECO:0000256" key="1">
    <source>
        <dbReference type="ARBA" id="ARBA00006773"/>
    </source>
</evidence>
<dbReference type="EMBL" id="VUNS01000001">
    <property type="protein sequence ID" value="MST95619.1"/>
    <property type="molecule type" value="Genomic_DNA"/>
</dbReference>